<evidence type="ECO:0000256" key="1">
    <source>
        <dbReference type="ARBA" id="ARBA00022649"/>
    </source>
</evidence>
<sequence>MNTFALRFTGVAQQSLEDQVEHLAVHQRFSLAAQRIDTLIDAIEDKLLSTPLGYPVSPQLSELGVLHYRELNTDGYRVFYEVRDADDVNVIVVVLVLGGKQSVEQALIRYCLLQPM</sequence>
<accession>A0ABR5JRW3</accession>
<comment type="caution">
    <text evidence="2">The sequence shown here is derived from an EMBL/GenBank/DDBJ whole genome shotgun (WGS) entry which is preliminary data.</text>
</comment>
<dbReference type="RefSeq" id="WP_024960790.1">
    <property type="nucleotide sequence ID" value="NZ_JTHM01000136.1"/>
</dbReference>
<dbReference type="Pfam" id="PF05016">
    <property type="entry name" value="ParE_toxin"/>
    <property type="match status" value="1"/>
</dbReference>
<keyword evidence="3" id="KW-1185">Reference proteome</keyword>
<reference evidence="2 3" key="1">
    <citation type="submission" date="2015-09" db="EMBL/GenBank/DDBJ databases">
        <title>Genome analysis of Pseudomonas syringae pv. porri LMG.</title>
        <authorList>
            <person name="Rombouts S."/>
        </authorList>
    </citation>
    <scope>NUCLEOTIDE SEQUENCE [LARGE SCALE GENOMIC DNA]</scope>
    <source>
        <strain evidence="2 3">LMG 28496</strain>
    </source>
</reference>
<evidence type="ECO:0000313" key="3">
    <source>
        <dbReference type="Proteomes" id="UP000037201"/>
    </source>
</evidence>
<organism evidence="2 3">
    <name type="scientific">Pseudomonas coronafaciens pv. porri</name>
    <dbReference type="NCBI Taxonomy" id="83964"/>
    <lineage>
        <taxon>Bacteria</taxon>
        <taxon>Pseudomonadati</taxon>
        <taxon>Pseudomonadota</taxon>
        <taxon>Gammaproteobacteria</taxon>
        <taxon>Pseudomonadales</taxon>
        <taxon>Pseudomonadaceae</taxon>
        <taxon>Pseudomonas</taxon>
        <taxon>Pseudomonas coronafaciens</taxon>
    </lineage>
</organism>
<gene>
    <name evidence="2" type="ORF">OX90_06980</name>
</gene>
<dbReference type="EMBL" id="JUEU01000073">
    <property type="protein sequence ID" value="KOP60260.1"/>
    <property type="molecule type" value="Genomic_DNA"/>
</dbReference>
<dbReference type="InterPro" id="IPR007712">
    <property type="entry name" value="RelE/ParE_toxin"/>
</dbReference>
<name>A0ABR5JRW3_9PSED</name>
<dbReference type="InterPro" id="IPR035093">
    <property type="entry name" value="RelE/ParE_toxin_dom_sf"/>
</dbReference>
<protein>
    <submittedName>
        <fullName evidence="2">RelE/ParE family plasmid stabilization system protein</fullName>
    </submittedName>
</protein>
<evidence type="ECO:0000313" key="2">
    <source>
        <dbReference type="EMBL" id="KOP60260.1"/>
    </source>
</evidence>
<dbReference type="Proteomes" id="UP000037201">
    <property type="component" value="Unassembled WGS sequence"/>
</dbReference>
<proteinExistence type="predicted"/>
<dbReference type="Gene3D" id="3.30.2310.20">
    <property type="entry name" value="RelE-like"/>
    <property type="match status" value="1"/>
</dbReference>
<keyword evidence="1" id="KW-1277">Toxin-antitoxin system</keyword>